<name>A0ABP0SQK7_9DINO</name>
<dbReference type="Proteomes" id="UP001642464">
    <property type="component" value="Unassembled WGS sequence"/>
</dbReference>
<protein>
    <submittedName>
        <fullName evidence="1">Uncharacterized protein</fullName>
    </submittedName>
</protein>
<accession>A0ABP0SQK7</accession>
<organism evidence="1 3">
    <name type="scientific">Durusdinium trenchii</name>
    <dbReference type="NCBI Taxonomy" id="1381693"/>
    <lineage>
        <taxon>Eukaryota</taxon>
        <taxon>Sar</taxon>
        <taxon>Alveolata</taxon>
        <taxon>Dinophyceae</taxon>
        <taxon>Suessiales</taxon>
        <taxon>Symbiodiniaceae</taxon>
        <taxon>Durusdinium</taxon>
    </lineage>
</organism>
<dbReference type="EMBL" id="CAXAMM010044444">
    <property type="protein sequence ID" value="CAK9114706.1"/>
    <property type="molecule type" value="Genomic_DNA"/>
</dbReference>
<keyword evidence="3" id="KW-1185">Reference proteome</keyword>
<evidence type="ECO:0000313" key="1">
    <source>
        <dbReference type="EMBL" id="CAK9114700.1"/>
    </source>
</evidence>
<proteinExistence type="predicted"/>
<sequence length="235" mass="25988">MVATDVTQHFLVTGDGEQDAAAAVQSDLRPNKVRFLDAKLIIPAISLKKMKQALNGNNGNAARYVAALGIEDVRMYKIYRPRLSAMCMGDFLTDVDGFWQHASRQLQDKKAGALYLFDQFEGNLASVLESMPLNMRPEEGSHLYIFTIPSNSPLGTNEKDFSSVSVKKFSFQEHGLEDTDDDLFYAAVGKLGILSSGLLNIADWNKSLSAADIKDARLVQVKKNLELKRTELGIL</sequence>
<evidence type="ECO:0000313" key="2">
    <source>
        <dbReference type="EMBL" id="CAK9114706.1"/>
    </source>
</evidence>
<evidence type="ECO:0000313" key="3">
    <source>
        <dbReference type="Proteomes" id="UP001642464"/>
    </source>
</evidence>
<gene>
    <name evidence="1" type="ORF">SCF082_LOCUS53114</name>
    <name evidence="2" type="ORF">SCF082_LOCUS53116</name>
</gene>
<reference evidence="1 3" key="1">
    <citation type="submission" date="2024-02" db="EMBL/GenBank/DDBJ databases">
        <authorList>
            <person name="Chen Y."/>
            <person name="Shah S."/>
            <person name="Dougan E. K."/>
            <person name="Thang M."/>
            <person name="Chan C."/>
        </authorList>
    </citation>
    <scope>NUCLEOTIDE SEQUENCE [LARGE SCALE GENOMIC DNA]</scope>
</reference>
<comment type="caution">
    <text evidence="1">The sequence shown here is derived from an EMBL/GenBank/DDBJ whole genome shotgun (WGS) entry which is preliminary data.</text>
</comment>
<dbReference type="EMBL" id="CAXAMM010044443">
    <property type="protein sequence ID" value="CAK9114700.1"/>
    <property type="molecule type" value="Genomic_DNA"/>
</dbReference>